<name>A0A657ITA7_9MICC</name>
<organism evidence="2 3">
    <name type="scientific">Rothia kristinae</name>
    <dbReference type="NCBI Taxonomy" id="37923"/>
    <lineage>
        <taxon>Bacteria</taxon>
        <taxon>Bacillati</taxon>
        <taxon>Actinomycetota</taxon>
        <taxon>Actinomycetes</taxon>
        <taxon>Micrococcales</taxon>
        <taxon>Micrococcaceae</taxon>
        <taxon>Rothia</taxon>
    </lineage>
</organism>
<comment type="caution">
    <text evidence="2">The sequence shown here is derived from an EMBL/GenBank/DDBJ whole genome shotgun (WGS) entry which is preliminary data.</text>
</comment>
<feature type="region of interest" description="Disordered" evidence="1">
    <location>
        <begin position="102"/>
        <end position="128"/>
    </location>
</feature>
<dbReference type="AlphaFoldDB" id="A0A657ITA7"/>
<feature type="region of interest" description="Disordered" evidence="1">
    <location>
        <begin position="1"/>
        <end position="26"/>
    </location>
</feature>
<protein>
    <recommendedName>
        <fullName evidence="4">DUF4440 domain-containing protein</fullName>
    </recommendedName>
</protein>
<evidence type="ECO:0000313" key="3">
    <source>
        <dbReference type="Proteomes" id="UP000092021"/>
    </source>
</evidence>
<gene>
    <name evidence="2" type="ORF">A5N15_12005</name>
</gene>
<sequence>MASAEPQPSAEGESPASAQDPSRALGELLAARDEALRSRDAGLLARYAVPDQELAAQDAQLIRRLQETDTDWSGLRSTVQDPEPISRSGSEAIVRTTLRVQGYRTQEPAQAGAGRAHGEEDGAEPDEQRIEVRLRAESGAWRIASVRVL</sequence>
<proteinExistence type="predicted"/>
<evidence type="ECO:0000313" key="2">
    <source>
        <dbReference type="EMBL" id="OAX53066.1"/>
    </source>
</evidence>
<evidence type="ECO:0008006" key="4">
    <source>
        <dbReference type="Google" id="ProtNLM"/>
    </source>
</evidence>
<feature type="compositionally biased region" description="Basic and acidic residues" evidence="1">
    <location>
        <begin position="116"/>
        <end position="128"/>
    </location>
</feature>
<accession>A0A657ITA7</accession>
<dbReference type="EMBL" id="LWGZ01001078">
    <property type="protein sequence ID" value="OAX53066.1"/>
    <property type="molecule type" value="Genomic_DNA"/>
</dbReference>
<reference evidence="2 3" key="1">
    <citation type="submission" date="2016-04" db="EMBL/GenBank/DDBJ databases">
        <title>Identification of putative biosynthetic pathways for the production of bioactive secondary metabolites by the marine actinomycete Kocuria kristinae RUTW2-3.</title>
        <authorList>
            <person name="Waterworth S.C."/>
            <person name="Walmsley T.A."/>
            <person name="Matongo T."/>
            <person name="Davies-Coleman M.T."/>
            <person name="Dorrington R.A."/>
        </authorList>
    </citation>
    <scope>NUCLEOTIDE SEQUENCE [LARGE SCALE GENOMIC DNA]</scope>
    <source>
        <strain evidence="2 3">RUTW4-5</strain>
    </source>
</reference>
<dbReference type="Proteomes" id="UP000092021">
    <property type="component" value="Unassembled WGS sequence"/>
</dbReference>
<evidence type="ECO:0000256" key="1">
    <source>
        <dbReference type="SAM" id="MobiDB-lite"/>
    </source>
</evidence>